<feature type="domain" description="ABC transporter" evidence="6">
    <location>
        <begin position="7"/>
        <end position="240"/>
    </location>
</feature>
<organism evidence="7 8">
    <name type="scientific">Gryllotalpicola reticulitermitis</name>
    <dbReference type="NCBI Taxonomy" id="1184153"/>
    <lineage>
        <taxon>Bacteria</taxon>
        <taxon>Bacillati</taxon>
        <taxon>Actinomycetota</taxon>
        <taxon>Actinomycetes</taxon>
        <taxon>Micrococcales</taxon>
        <taxon>Microbacteriaceae</taxon>
        <taxon>Gryllotalpicola</taxon>
    </lineage>
</organism>
<comment type="subcellular location">
    <subcellularLocation>
        <location evidence="1">Cell membrane</location>
        <topology evidence="1">Peripheral membrane protein</topology>
    </subcellularLocation>
</comment>
<dbReference type="SUPFAM" id="SSF52540">
    <property type="entry name" value="P-loop containing nucleoside triphosphate hydrolases"/>
    <property type="match status" value="1"/>
</dbReference>
<evidence type="ECO:0000259" key="6">
    <source>
        <dbReference type="PROSITE" id="PS50893"/>
    </source>
</evidence>
<dbReference type="Pfam" id="PF00005">
    <property type="entry name" value="ABC_tran"/>
    <property type="match status" value="1"/>
</dbReference>
<dbReference type="Proteomes" id="UP001595900">
    <property type="component" value="Unassembled WGS sequence"/>
</dbReference>
<dbReference type="PROSITE" id="PS50893">
    <property type="entry name" value="ABC_TRANSPORTER_2"/>
    <property type="match status" value="1"/>
</dbReference>
<evidence type="ECO:0000313" key="7">
    <source>
        <dbReference type="EMBL" id="MFC4243766.1"/>
    </source>
</evidence>
<evidence type="ECO:0000256" key="2">
    <source>
        <dbReference type="ARBA" id="ARBA00022448"/>
    </source>
</evidence>
<dbReference type="InterPro" id="IPR017871">
    <property type="entry name" value="ABC_transporter-like_CS"/>
</dbReference>
<evidence type="ECO:0000313" key="8">
    <source>
        <dbReference type="Proteomes" id="UP001595900"/>
    </source>
</evidence>
<keyword evidence="5" id="KW-0046">Antibiotic resistance</keyword>
<sequence length="305" mass="33165">MASESVIEVSGLRKSYGVGQSAVLAVDGIDFSIGHGEVFALLGPNGAGKSSTVEILEGYHDRSGGEVSVLGADPQHLRGRALLDWKARIGIVLQSTNDENVLTVRQTLAQFASFYPRPRDVDEVIAAVGLTEKANARVQKLSGGQRRRIDVALGVIGRPELLFLDEPTTGFDPVARREFWGLVKGLQAEGTTILLTTHYLDEAAQLANRVGIIAAGKLVDIGRVDEIGGAEARVPFVRWREGSEVREQRTHEPGRLVTELAARFDGEPPGLEVIRPSLEDIYLELIRHTTDDPQHDSQHSEELVA</sequence>
<dbReference type="SMART" id="SM00382">
    <property type="entry name" value="AAA"/>
    <property type="match status" value="1"/>
</dbReference>
<evidence type="ECO:0000256" key="3">
    <source>
        <dbReference type="ARBA" id="ARBA00022741"/>
    </source>
</evidence>
<dbReference type="RefSeq" id="WP_390228845.1">
    <property type="nucleotide sequence ID" value="NZ_JBHSCN010000005.1"/>
</dbReference>
<dbReference type="Gene3D" id="3.40.50.300">
    <property type="entry name" value="P-loop containing nucleotide triphosphate hydrolases"/>
    <property type="match status" value="1"/>
</dbReference>
<keyword evidence="2" id="KW-0813">Transport</keyword>
<gene>
    <name evidence="7" type="ORF">ACFOYW_10300</name>
</gene>
<protein>
    <submittedName>
        <fullName evidence="7">ABC transporter ATP-binding protein</fullName>
    </submittedName>
</protein>
<dbReference type="PROSITE" id="PS00211">
    <property type="entry name" value="ABC_TRANSPORTER_1"/>
    <property type="match status" value="1"/>
</dbReference>
<comment type="caution">
    <text evidence="7">The sequence shown here is derived from an EMBL/GenBank/DDBJ whole genome shotgun (WGS) entry which is preliminary data.</text>
</comment>
<name>A0ABV8Q608_9MICO</name>
<dbReference type="GO" id="GO:0005524">
    <property type="term" value="F:ATP binding"/>
    <property type="evidence" value="ECO:0007669"/>
    <property type="project" value="UniProtKB-KW"/>
</dbReference>
<dbReference type="InterPro" id="IPR003593">
    <property type="entry name" value="AAA+_ATPase"/>
</dbReference>
<dbReference type="PANTHER" id="PTHR42711">
    <property type="entry name" value="ABC TRANSPORTER ATP-BINDING PROTEIN"/>
    <property type="match status" value="1"/>
</dbReference>
<accession>A0ABV8Q608</accession>
<evidence type="ECO:0000256" key="1">
    <source>
        <dbReference type="ARBA" id="ARBA00004202"/>
    </source>
</evidence>
<dbReference type="InterPro" id="IPR027417">
    <property type="entry name" value="P-loop_NTPase"/>
</dbReference>
<reference evidence="8" key="1">
    <citation type="journal article" date="2019" name="Int. J. Syst. Evol. Microbiol.">
        <title>The Global Catalogue of Microorganisms (GCM) 10K type strain sequencing project: providing services to taxonomists for standard genome sequencing and annotation.</title>
        <authorList>
            <consortium name="The Broad Institute Genomics Platform"/>
            <consortium name="The Broad Institute Genome Sequencing Center for Infectious Disease"/>
            <person name="Wu L."/>
            <person name="Ma J."/>
        </authorList>
    </citation>
    <scope>NUCLEOTIDE SEQUENCE [LARGE SCALE GENOMIC DNA]</scope>
    <source>
        <strain evidence="8">CGMCC 1.10363</strain>
    </source>
</reference>
<dbReference type="InterPro" id="IPR050763">
    <property type="entry name" value="ABC_transporter_ATP-binding"/>
</dbReference>
<keyword evidence="3" id="KW-0547">Nucleotide-binding</keyword>
<evidence type="ECO:0000256" key="5">
    <source>
        <dbReference type="ARBA" id="ARBA00023251"/>
    </source>
</evidence>
<dbReference type="PANTHER" id="PTHR42711:SF17">
    <property type="entry name" value="ABC TRANSPORTER ATP-BINDING PROTEIN"/>
    <property type="match status" value="1"/>
</dbReference>
<keyword evidence="4 7" id="KW-0067">ATP-binding</keyword>
<dbReference type="CDD" id="cd03230">
    <property type="entry name" value="ABC_DR_subfamily_A"/>
    <property type="match status" value="1"/>
</dbReference>
<dbReference type="InterPro" id="IPR003439">
    <property type="entry name" value="ABC_transporter-like_ATP-bd"/>
</dbReference>
<keyword evidence="8" id="KW-1185">Reference proteome</keyword>
<dbReference type="EMBL" id="JBHSCN010000005">
    <property type="protein sequence ID" value="MFC4243766.1"/>
    <property type="molecule type" value="Genomic_DNA"/>
</dbReference>
<proteinExistence type="predicted"/>
<evidence type="ECO:0000256" key="4">
    <source>
        <dbReference type="ARBA" id="ARBA00022840"/>
    </source>
</evidence>